<evidence type="ECO:0000259" key="10">
    <source>
        <dbReference type="Pfam" id="PF02558"/>
    </source>
</evidence>
<accession>A0A850NL34</accession>
<dbReference type="Gene3D" id="3.40.50.720">
    <property type="entry name" value="NAD(P)-binding Rossmann-like Domain"/>
    <property type="match status" value="1"/>
</dbReference>
<evidence type="ECO:0000256" key="3">
    <source>
        <dbReference type="ARBA" id="ARBA00013014"/>
    </source>
</evidence>
<dbReference type="InterPro" id="IPR036291">
    <property type="entry name" value="NAD(P)-bd_dom_sf"/>
</dbReference>
<name>A0A850NL34_9FLAO</name>
<dbReference type="InterPro" id="IPR051402">
    <property type="entry name" value="KPR-Related"/>
</dbReference>
<dbReference type="InterPro" id="IPR013752">
    <property type="entry name" value="KPA_reductase"/>
</dbReference>
<dbReference type="Pfam" id="PF02558">
    <property type="entry name" value="ApbA"/>
    <property type="match status" value="1"/>
</dbReference>
<dbReference type="GO" id="GO:0015940">
    <property type="term" value="P:pantothenate biosynthetic process"/>
    <property type="evidence" value="ECO:0007669"/>
    <property type="project" value="UniProtKB-UniPathway"/>
</dbReference>
<dbReference type="Proteomes" id="UP000558089">
    <property type="component" value="Unassembled WGS sequence"/>
</dbReference>
<dbReference type="InterPro" id="IPR003710">
    <property type="entry name" value="ApbA"/>
</dbReference>
<keyword evidence="13" id="KW-1185">Reference proteome</keyword>
<dbReference type="RefSeq" id="WP_176621326.1">
    <property type="nucleotide sequence ID" value="NZ_WYET01000012.1"/>
</dbReference>
<dbReference type="Gene3D" id="1.10.1040.10">
    <property type="entry name" value="N-(1-d-carboxylethyl)-l-norvaline Dehydrogenase, domain 2"/>
    <property type="match status" value="1"/>
</dbReference>
<dbReference type="InterPro" id="IPR013332">
    <property type="entry name" value="KPR_N"/>
</dbReference>
<dbReference type="NCBIfam" id="TIGR00745">
    <property type="entry name" value="apbA_panE"/>
    <property type="match status" value="1"/>
</dbReference>
<organism evidence="12 13">
    <name type="scientific">Flagellimonas chongwuensis</name>
    <dbReference type="NCBI Taxonomy" id="2697365"/>
    <lineage>
        <taxon>Bacteria</taxon>
        <taxon>Pseudomonadati</taxon>
        <taxon>Bacteroidota</taxon>
        <taxon>Flavobacteriia</taxon>
        <taxon>Flavobacteriales</taxon>
        <taxon>Flavobacteriaceae</taxon>
        <taxon>Flagellimonas</taxon>
    </lineage>
</organism>
<feature type="domain" description="Ketopantoate reductase C-terminal" evidence="11">
    <location>
        <begin position="174"/>
        <end position="286"/>
    </location>
</feature>
<keyword evidence="5 9" id="KW-0521">NADP</keyword>
<dbReference type="GO" id="GO:0005737">
    <property type="term" value="C:cytoplasm"/>
    <property type="evidence" value="ECO:0007669"/>
    <property type="project" value="TreeGrafter"/>
</dbReference>
<dbReference type="UniPathway" id="UPA00028">
    <property type="reaction ID" value="UER00004"/>
</dbReference>
<dbReference type="PANTHER" id="PTHR21708">
    <property type="entry name" value="PROBABLE 2-DEHYDROPANTOATE 2-REDUCTASE"/>
    <property type="match status" value="1"/>
</dbReference>
<evidence type="ECO:0000256" key="9">
    <source>
        <dbReference type="RuleBase" id="RU362068"/>
    </source>
</evidence>
<evidence type="ECO:0000256" key="6">
    <source>
        <dbReference type="ARBA" id="ARBA00023002"/>
    </source>
</evidence>
<comment type="function">
    <text evidence="9">Catalyzes the NADPH-dependent reduction of ketopantoate into pantoic acid.</text>
</comment>
<protein>
    <recommendedName>
        <fullName evidence="4 9">2-dehydropantoate 2-reductase</fullName>
        <ecNumber evidence="3 9">1.1.1.169</ecNumber>
    </recommendedName>
    <alternativeName>
        <fullName evidence="7 9">Ketopantoate reductase</fullName>
    </alternativeName>
</protein>
<dbReference type="PANTHER" id="PTHR21708:SF26">
    <property type="entry name" value="2-DEHYDROPANTOATE 2-REDUCTASE"/>
    <property type="match status" value="1"/>
</dbReference>
<comment type="catalytic activity">
    <reaction evidence="8 9">
        <text>(R)-pantoate + NADP(+) = 2-dehydropantoate + NADPH + H(+)</text>
        <dbReference type="Rhea" id="RHEA:16233"/>
        <dbReference type="ChEBI" id="CHEBI:11561"/>
        <dbReference type="ChEBI" id="CHEBI:15378"/>
        <dbReference type="ChEBI" id="CHEBI:15980"/>
        <dbReference type="ChEBI" id="CHEBI:57783"/>
        <dbReference type="ChEBI" id="CHEBI:58349"/>
        <dbReference type="EC" id="1.1.1.169"/>
    </reaction>
</comment>
<evidence type="ECO:0000256" key="5">
    <source>
        <dbReference type="ARBA" id="ARBA00022857"/>
    </source>
</evidence>
<comment type="caution">
    <text evidence="12">The sequence shown here is derived from an EMBL/GenBank/DDBJ whole genome shotgun (WGS) entry which is preliminary data.</text>
</comment>
<gene>
    <name evidence="12" type="ORF">GUA46_15985</name>
</gene>
<evidence type="ECO:0000256" key="1">
    <source>
        <dbReference type="ARBA" id="ARBA00004994"/>
    </source>
</evidence>
<dbReference type="SUPFAM" id="SSF48179">
    <property type="entry name" value="6-phosphogluconate dehydrogenase C-terminal domain-like"/>
    <property type="match status" value="1"/>
</dbReference>
<keyword evidence="6 9" id="KW-0560">Oxidoreductase</keyword>
<comment type="similarity">
    <text evidence="2 9">Belongs to the ketopantoate reductase family.</text>
</comment>
<evidence type="ECO:0000313" key="13">
    <source>
        <dbReference type="Proteomes" id="UP000558089"/>
    </source>
</evidence>
<dbReference type="InterPro" id="IPR008927">
    <property type="entry name" value="6-PGluconate_DH-like_C_sf"/>
</dbReference>
<evidence type="ECO:0000256" key="4">
    <source>
        <dbReference type="ARBA" id="ARBA00019465"/>
    </source>
</evidence>
<dbReference type="GO" id="GO:0008677">
    <property type="term" value="F:2-dehydropantoate 2-reductase activity"/>
    <property type="evidence" value="ECO:0007669"/>
    <property type="project" value="UniProtKB-EC"/>
</dbReference>
<evidence type="ECO:0000256" key="8">
    <source>
        <dbReference type="ARBA" id="ARBA00048793"/>
    </source>
</evidence>
<dbReference type="AlphaFoldDB" id="A0A850NL34"/>
<evidence type="ECO:0000259" key="11">
    <source>
        <dbReference type="Pfam" id="PF08546"/>
    </source>
</evidence>
<proteinExistence type="inferred from homology"/>
<dbReference type="EMBL" id="WYET01000012">
    <property type="protein sequence ID" value="NVN19840.1"/>
    <property type="molecule type" value="Genomic_DNA"/>
</dbReference>
<evidence type="ECO:0000313" key="12">
    <source>
        <dbReference type="EMBL" id="NVN19840.1"/>
    </source>
</evidence>
<sequence>MKETKIYIVGSGAIGKALAVFLQQENKEVVLVRGSVDNIPDMEETITVIGKNKTFQQRITTTTFKGLQAINGIVLITVKAFANTEIARKLKDKEGDFSIVLLQNGLHVERPFEEFDKIYRCVLFSTSQVTGDNEVTFKSVMPSPVGNLEGNNDGLQDLVERINTQHFSFRSEANITPLLWTKVIANCAFNSICPLLETDNGIFTRNADARRLARTVIEECVGVAQKQGIALDKDAIENNLMQISKRSDGQLISTYVDILQNRRTEIESLNLEISRMADDMGIPEKVTLTRLLGVLIQLKSTIKIK</sequence>
<evidence type="ECO:0000256" key="2">
    <source>
        <dbReference type="ARBA" id="ARBA00007870"/>
    </source>
</evidence>
<feature type="domain" description="Ketopantoate reductase N-terminal" evidence="10">
    <location>
        <begin position="6"/>
        <end position="138"/>
    </location>
</feature>
<dbReference type="Pfam" id="PF08546">
    <property type="entry name" value="ApbA_C"/>
    <property type="match status" value="1"/>
</dbReference>
<dbReference type="InterPro" id="IPR013328">
    <property type="entry name" value="6PGD_dom2"/>
</dbReference>
<reference evidence="12 13" key="1">
    <citation type="submission" date="2020-01" db="EMBL/GenBank/DDBJ databases">
        <title>Draft Genome Analysis of Muricauda sp. HICW Isolated from coastal seawater of PR China.</title>
        <authorList>
            <person name="Chen M.-X."/>
        </authorList>
    </citation>
    <scope>NUCLEOTIDE SEQUENCE [LARGE SCALE GENOMIC DNA]</scope>
    <source>
        <strain evidence="12 13">HICW</strain>
    </source>
</reference>
<keyword evidence="9" id="KW-0566">Pantothenate biosynthesis</keyword>
<evidence type="ECO:0000256" key="7">
    <source>
        <dbReference type="ARBA" id="ARBA00032024"/>
    </source>
</evidence>
<dbReference type="SUPFAM" id="SSF51735">
    <property type="entry name" value="NAD(P)-binding Rossmann-fold domains"/>
    <property type="match status" value="1"/>
</dbReference>
<comment type="pathway">
    <text evidence="1 9">Cofactor biosynthesis; (R)-pantothenate biosynthesis; (R)-pantoate from 3-methyl-2-oxobutanoate: step 2/2.</text>
</comment>
<dbReference type="EC" id="1.1.1.169" evidence="3 9"/>